<comment type="subcellular location">
    <subcellularLocation>
        <location evidence="1">Endoplasmic reticulum membrane</location>
    </subcellularLocation>
</comment>
<dbReference type="RefSeq" id="XP_009023033.1">
    <property type="nucleotide sequence ID" value="XM_009024785.1"/>
</dbReference>
<feature type="transmembrane region" description="Helical" evidence="8">
    <location>
        <begin position="57"/>
        <end position="79"/>
    </location>
</feature>
<evidence type="ECO:0000256" key="8">
    <source>
        <dbReference type="SAM" id="Phobius"/>
    </source>
</evidence>
<evidence type="ECO:0000313" key="12">
    <source>
        <dbReference type="Proteomes" id="UP000015101"/>
    </source>
</evidence>
<dbReference type="CTD" id="20199684"/>
<dbReference type="PANTHER" id="PTHR21723:SF3">
    <property type="entry name" value="PROTEIN RIC-3"/>
    <property type="match status" value="1"/>
</dbReference>
<dbReference type="HOGENOM" id="CLU_1186146_0_0_1"/>
<dbReference type="PANTHER" id="PTHR21723">
    <property type="entry name" value="RESISTANCE TO INHIBITORS OF CHOLINESTERASE PROTEIN 3 RIC3"/>
    <property type="match status" value="1"/>
</dbReference>
<evidence type="ECO:0000259" key="9">
    <source>
        <dbReference type="Pfam" id="PF15361"/>
    </source>
</evidence>
<gene>
    <name evidence="11" type="primary">20199684</name>
    <name evidence="10" type="ORF">HELRODRAFT_162635</name>
</gene>
<dbReference type="Proteomes" id="UP000015101">
    <property type="component" value="Unassembled WGS sequence"/>
</dbReference>
<reference evidence="10 12" key="2">
    <citation type="journal article" date="2013" name="Nature">
        <title>Insights into bilaterian evolution from three spiralian genomes.</title>
        <authorList>
            <person name="Simakov O."/>
            <person name="Marletaz F."/>
            <person name="Cho S.J."/>
            <person name="Edsinger-Gonzales E."/>
            <person name="Havlak P."/>
            <person name="Hellsten U."/>
            <person name="Kuo D.H."/>
            <person name="Larsson T."/>
            <person name="Lv J."/>
            <person name="Arendt D."/>
            <person name="Savage R."/>
            <person name="Osoegawa K."/>
            <person name="de Jong P."/>
            <person name="Grimwood J."/>
            <person name="Chapman J.A."/>
            <person name="Shapiro H."/>
            <person name="Aerts A."/>
            <person name="Otillar R.P."/>
            <person name="Terry A.Y."/>
            <person name="Boore J.L."/>
            <person name="Grigoriev I.V."/>
            <person name="Lindberg D.R."/>
            <person name="Seaver E.C."/>
            <person name="Weisblat D.A."/>
            <person name="Putnam N.H."/>
            <person name="Rokhsar D.S."/>
        </authorList>
    </citation>
    <scope>NUCLEOTIDE SEQUENCE</scope>
</reference>
<keyword evidence="6 8" id="KW-0472">Membrane</keyword>
<protein>
    <recommendedName>
        <fullName evidence="9">Resistance to inhibitors of cholinesterase protein 3 N-terminal domain-containing protein</fullName>
    </recommendedName>
</protein>
<reference evidence="12" key="1">
    <citation type="submission" date="2012-12" db="EMBL/GenBank/DDBJ databases">
        <authorList>
            <person name="Hellsten U."/>
            <person name="Grimwood J."/>
            <person name="Chapman J.A."/>
            <person name="Shapiro H."/>
            <person name="Aerts A."/>
            <person name="Otillar R.P."/>
            <person name="Terry A.Y."/>
            <person name="Boore J.L."/>
            <person name="Simakov O."/>
            <person name="Marletaz F."/>
            <person name="Cho S.-J."/>
            <person name="Edsinger-Gonzales E."/>
            <person name="Havlak P."/>
            <person name="Kuo D.-H."/>
            <person name="Larsson T."/>
            <person name="Lv J."/>
            <person name="Arendt D."/>
            <person name="Savage R."/>
            <person name="Osoegawa K."/>
            <person name="de Jong P."/>
            <person name="Lindberg D.R."/>
            <person name="Seaver E.C."/>
            <person name="Weisblat D.A."/>
            <person name="Putnam N.H."/>
            <person name="Grigoriev I.V."/>
            <person name="Rokhsar D.S."/>
        </authorList>
    </citation>
    <scope>NUCLEOTIDE SEQUENCE</scope>
</reference>
<evidence type="ECO:0000313" key="10">
    <source>
        <dbReference type="EMBL" id="ESN99140.1"/>
    </source>
</evidence>
<dbReference type="InterPro" id="IPR032763">
    <property type="entry name" value="RIC3_N"/>
</dbReference>
<evidence type="ECO:0000313" key="11">
    <source>
        <dbReference type="EnsemblMetazoa" id="HelroP162635"/>
    </source>
</evidence>
<evidence type="ECO:0000256" key="2">
    <source>
        <dbReference type="ARBA" id="ARBA00008538"/>
    </source>
</evidence>
<keyword evidence="3 8" id="KW-0812">Transmembrane</keyword>
<keyword evidence="7" id="KW-0175">Coiled coil</keyword>
<organism evidence="11 12">
    <name type="scientific">Helobdella robusta</name>
    <name type="common">Californian leech</name>
    <dbReference type="NCBI Taxonomy" id="6412"/>
    <lineage>
        <taxon>Eukaryota</taxon>
        <taxon>Metazoa</taxon>
        <taxon>Spiralia</taxon>
        <taxon>Lophotrochozoa</taxon>
        <taxon>Annelida</taxon>
        <taxon>Clitellata</taxon>
        <taxon>Hirudinea</taxon>
        <taxon>Rhynchobdellida</taxon>
        <taxon>Glossiphoniidae</taxon>
        <taxon>Helobdella</taxon>
    </lineage>
</organism>
<sequence>MGLPRPIYEAMKRHDGKQKFSPSFSRMGGHPGMHAASEMKKMMTSKQSVENRGTLGYILPLYAIGILIYLVYTLSKLFAKKQSKPKQQYQPMTHNYVDYDSMDDAEIKEKGDDEMNTLKERLKETENQMTRILKAMEAIQSTVASQNDIVDNVEYWHHDEFNTSPENSAENELNAKERVSADGHSNECCSNDSDNIHVADAVNDDNVHLIDTVDSENADGNSYLRKRIPVVKAK</sequence>
<reference evidence="11" key="3">
    <citation type="submission" date="2015-06" db="UniProtKB">
        <authorList>
            <consortium name="EnsemblMetazoa"/>
        </authorList>
    </citation>
    <scope>IDENTIFICATION</scope>
</reference>
<name>T1ESY4_HELRO</name>
<evidence type="ECO:0000256" key="5">
    <source>
        <dbReference type="ARBA" id="ARBA00022989"/>
    </source>
</evidence>
<proteinExistence type="inferred from homology"/>
<feature type="coiled-coil region" evidence="7">
    <location>
        <begin position="108"/>
        <end position="142"/>
    </location>
</feature>
<dbReference type="GeneID" id="20199684"/>
<dbReference type="Pfam" id="PF15361">
    <property type="entry name" value="RIC3"/>
    <property type="match status" value="1"/>
</dbReference>
<keyword evidence="12" id="KW-1185">Reference proteome</keyword>
<dbReference type="InParanoid" id="T1ESY4"/>
<dbReference type="EMBL" id="KB097143">
    <property type="protein sequence ID" value="ESN99140.1"/>
    <property type="molecule type" value="Genomic_DNA"/>
</dbReference>
<dbReference type="GO" id="GO:0005789">
    <property type="term" value="C:endoplasmic reticulum membrane"/>
    <property type="evidence" value="ECO:0007669"/>
    <property type="project" value="UniProtKB-SubCell"/>
</dbReference>
<feature type="domain" description="Resistance to inhibitors of cholinesterase protein 3 N-terminal" evidence="9">
    <location>
        <begin position="21"/>
        <end position="134"/>
    </location>
</feature>
<evidence type="ECO:0000256" key="3">
    <source>
        <dbReference type="ARBA" id="ARBA00022692"/>
    </source>
</evidence>
<keyword evidence="4" id="KW-0256">Endoplasmic reticulum</keyword>
<accession>T1ESY4</accession>
<dbReference type="EMBL" id="AMQM01001121">
    <property type="status" value="NOT_ANNOTATED_CDS"/>
    <property type="molecule type" value="Genomic_DNA"/>
</dbReference>
<dbReference type="AlphaFoldDB" id="T1ESY4"/>
<dbReference type="EnsemblMetazoa" id="HelroT162635">
    <property type="protein sequence ID" value="HelroP162635"/>
    <property type="gene ID" value="HelroG162635"/>
</dbReference>
<evidence type="ECO:0000256" key="6">
    <source>
        <dbReference type="ARBA" id="ARBA00023136"/>
    </source>
</evidence>
<dbReference type="STRING" id="6412.T1ESY4"/>
<dbReference type="OrthoDB" id="10070774at2759"/>
<evidence type="ECO:0000256" key="4">
    <source>
        <dbReference type="ARBA" id="ARBA00022824"/>
    </source>
</evidence>
<comment type="similarity">
    <text evidence="2">Belongs to the ric-3 family.</text>
</comment>
<evidence type="ECO:0000256" key="7">
    <source>
        <dbReference type="SAM" id="Coils"/>
    </source>
</evidence>
<keyword evidence="5 8" id="KW-1133">Transmembrane helix</keyword>
<dbReference type="KEGG" id="hro:HELRODRAFT_162635"/>
<evidence type="ECO:0000256" key="1">
    <source>
        <dbReference type="ARBA" id="ARBA00004586"/>
    </source>
</evidence>
<dbReference type="InterPro" id="IPR026160">
    <property type="entry name" value="Ric3"/>
</dbReference>